<organism evidence="2 3">
    <name type="scientific">Allacma fusca</name>
    <dbReference type="NCBI Taxonomy" id="39272"/>
    <lineage>
        <taxon>Eukaryota</taxon>
        <taxon>Metazoa</taxon>
        <taxon>Ecdysozoa</taxon>
        <taxon>Arthropoda</taxon>
        <taxon>Hexapoda</taxon>
        <taxon>Collembola</taxon>
        <taxon>Symphypleona</taxon>
        <taxon>Sminthuridae</taxon>
        <taxon>Allacma</taxon>
    </lineage>
</organism>
<keyword evidence="3" id="KW-1185">Reference proteome</keyword>
<dbReference type="AlphaFoldDB" id="A0A8J2LCY5"/>
<protein>
    <submittedName>
        <fullName evidence="2">Uncharacterized protein</fullName>
    </submittedName>
</protein>
<dbReference type="EMBL" id="CAJVCH010550373">
    <property type="protein sequence ID" value="CAG7829163.1"/>
    <property type="molecule type" value="Genomic_DNA"/>
</dbReference>
<dbReference type="Proteomes" id="UP000708208">
    <property type="component" value="Unassembled WGS sequence"/>
</dbReference>
<evidence type="ECO:0000313" key="2">
    <source>
        <dbReference type="EMBL" id="CAG7829163.1"/>
    </source>
</evidence>
<sequence length="152" mass="16640">MLPTNVVSFMKKMVSNTEGVNANQFGGTSNSSGAGAIGRLRQTLQQAQETVSNRLQAAKPQQAPGYQNQQQYQQPETPTQDVQQNVIPASEEKENTESPRPGSAGRCRVCVKAMKPDEYSRECTECGLKVCDDCASYSNNAEGNEVWSSRQF</sequence>
<proteinExistence type="predicted"/>
<feature type="compositionally biased region" description="Low complexity" evidence="1">
    <location>
        <begin position="60"/>
        <end position="80"/>
    </location>
</feature>
<feature type="compositionally biased region" description="Polar residues" evidence="1">
    <location>
        <begin position="44"/>
        <end position="55"/>
    </location>
</feature>
<comment type="caution">
    <text evidence="2">The sequence shown here is derived from an EMBL/GenBank/DDBJ whole genome shotgun (WGS) entry which is preliminary data.</text>
</comment>
<evidence type="ECO:0000256" key="1">
    <source>
        <dbReference type="SAM" id="MobiDB-lite"/>
    </source>
</evidence>
<dbReference type="OrthoDB" id="10059918at2759"/>
<name>A0A8J2LCY5_9HEXA</name>
<accession>A0A8J2LCY5</accession>
<feature type="region of interest" description="Disordered" evidence="1">
    <location>
        <begin position="44"/>
        <end position="106"/>
    </location>
</feature>
<reference evidence="2" key="1">
    <citation type="submission" date="2021-06" db="EMBL/GenBank/DDBJ databases">
        <authorList>
            <person name="Hodson N. C."/>
            <person name="Mongue J. A."/>
            <person name="Jaron S. K."/>
        </authorList>
    </citation>
    <scope>NUCLEOTIDE SEQUENCE</scope>
</reference>
<gene>
    <name evidence="2" type="ORF">AFUS01_LOCUS39038</name>
</gene>
<evidence type="ECO:0000313" key="3">
    <source>
        <dbReference type="Proteomes" id="UP000708208"/>
    </source>
</evidence>